<evidence type="ECO:0000313" key="2">
    <source>
        <dbReference type="Proteomes" id="UP000198211"/>
    </source>
</evidence>
<reference evidence="2" key="1">
    <citation type="submission" date="2017-03" db="EMBL/GenBank/DDBJ databases">
        <title>Phytopthora megakarya and P. palmivora, two closely related causual agents of cacao black pod achieved similar genome size and gene model numbers by different mechanisms.</title>
        <authorList>
            <person name="Ali S."/>
            <person name="Shao J."/>
            <person name="Larry D.J."/>
            <person name="Kronmiller B."/>
            <person name="Shen D."/>
            <person name="Strem M.D."/>
            <person name="Melnick R.L."/>
            <person name="Guiltinan M.J."/>
            <person name="Tyler B.M."/>
            <person name="Meinhardt L.W."/>
            <person name="Bailey B.A."/>
        </authorList>
    </citation>
    <scope>NUCLEOTIDE SEQUENCE [LARGE SCALE GENOMIC DNA]</scope>
    <source>
        <strain evidence="2">zdho120</strain>
    </source>
</reference>
<comment type="caution">
    <text evidence="1">The sequence shown here is derived from an EMBL/GenBank/DDBJ whole genome shotgun (WGS) entry which is preliminary data.</text>
</comment>
<dbReference type="EMBL" id="NBNE01009179">
    <property type="protein sequence ID" value="OWY98675.1"/>
    <property type="molecule type" value="Genomic_DNA"/>
</dbReference>
<dbReference type="AlphaFoldDB" id="A0A225UYM2"/>
<evidence type="ECO:0000313" key="1">
    <source>
        <dbReference type="EMBL" id="OWY98675.1"/>
    </source>
</evidence>
<accession>A0A225UYM2</accession>
<sequence>MWKDRLLIHVNQLDNEYLTKLLEKRQPEPRVLMADFLRTNPENPVAPNTETDEQEALVMRWDVMHCKRGRGDLQNLLNQVLPDFFLSTLWMWCPQWTHVIRLLEKDFGQGDAAGLIELTRAWSKLTRRPWRDLRTLFAQIKMQKMR</sequence>
<gene>
    <name evidence="1" type="ORF">PHMEG_00030503</name>
</gene>
<feature type="non-terminal residue" evidence="1">
    <location>
        <position position="146"/>
    </location>
</feature>
<dbReference type="Proteomes" id="UP000198211">
    <property type="component" value="Unassembled WGS sequence"/>
</dbReference>
<dbReference type="OrthoDB" id="116906at2759"/>
<keyword evidence="2" id="KW-1185">Reference proteome</keyword>
<name>A0A225UYM2_9STRA</name>
<protein>
    <submittedName>
        <fullName evidence="1">Uncharacterized protein</fullName>
    </submittedName>
</protein>
<proteinExistence type="predicted"/>
<organism evidence="1 2">
    <name type="scientific">Phytophthora megakarya</name>
    <dbReference type="NCBI Taxonomy" id="4795"/>
    <lineage>
        <taxon>Eukaryota</taxon>
        <taxon>Sar</taxon>
        <taxon>Stramenopiles</taxon>
        <taxon>Oomycota</taxon>
        <taxon>Peronosporomycetes</taxon>
        <taxon>Peronosporales</taxon>
        <taxon>Peronosporaceae</taxon>
        <taxon>Phytophthora</taxon>
    </lineage>
</organism>